<reference evidence="3" key="1">
    <citation type="journal article" date="2019" name="Int. J. Syst. Evol. Microbiol.">
        <title>The Global Catalogue of Microorganisms (GCM) 10K type strain sequencing project: providing services to taxonomists for standard genome sequencing and annotation.</title>
        <authorList>
            <consortium name="The Broad Institute Genomics Platform"/>
            <consortium name="The Broad Institute Genome Sequencing Center for Infectious Disease"/>
            <person name="Wu L."/>
            <person name="Ma J."/>
        </authorList>
    </citation>
    <scope>NUCLEOTIDE SEQUENCE [LARGE SCALE GENOMIC DNA]</scope>
    <source>
        <strain evidence="3">JCM 18127</strain>
    </source>
</reference>
<protein>
    <recommendedName>
        <fullName evidence="4">XRE family transcriptional regulator</fullName>
    </recommendedName>
</protein>
<proteinExistence type="predicted"/>
<evidence type="ECO:0000313" key="3">
    <source>
        <dbReference type="Proteomes" id="UP001500621"/>
    </source>
</evidence>
<comment type="caution">
    <text evidence="2">The sequence shown here is derived from an EMBL/GenBank/DDBJ whole genome shotgun (WGS) entry which is preliminary data.</text>
</comment>
<dbReference type="EMBL" id="BAABIM010000001">
    <property type="protein sequence ID" value="GAA4668426.1"/>
    <property type="molecule type" value="Genomic_DNA"/>
</dbReference>
<organism evidence="2 3">
    <name type="scientific">Nocardioides nanhaiensis</name>
    <dbReference type="NCBI Taxonomy" id="1476871"/>
    <lineage>
        <taxon>Bacteria</taxon>
        <taxon>Bacillati</taxon>
        <taxon>Actinomycetota</taxon>
        <taxon>Actinomycetes</taxon>
        <taxon>Propionibacteriales</taxon>
        <taxon>Nocardioidaceae</taxon>
        <taxon>Nocardioides</taxon>
    </lineage>
</organism>
<sequence length="314" mass="34564">MAQMTPPFADARPVRPRAGERRAPTTAFSELLDEALRARAVTLTWVRDRLAAEGHRTSLTSLSYWRSGQRVPERQPSLDAVRAMESLLGLPADHLLSALPAVRRPGPPGPLVDFVDLVDPPQDPTAEESATLATFGFEGAHRRQRVTLAHLVVDVDEHGDDVRISARTAIRAIVEGLESYSMGLGGLTEGETAALLEVHGARVGREAHLSSLGVQAWLLDLDRPLRVGESHVIEHALRLPPTRHQHVEYYAEQPVRELMLWARFDARRPPASAEVYEVNDGEETATPLDVHGLCSLSTIRHGFGPGTLGLRWSW</sequence>
<name>A0ABP8VPM4_9ACTN</name>
<evidence type="ECO:0008006" key="4">
    <source>
        <dbReference type="Google" id="ProtNLM"/>
    </source>
</evidence>
<dbReference type="Proteomes" id="UP001500621">
    <property type="component" value="Unassembled WGS sequence"/>
</dbReference>
<evidence type="ECO:0000256" key="1">
    <source>
        <dbReference type="SAM" id="MobiDB-lite"/>
    </source>
</evidence>
<keyword evidence="3" id="KW-1185">Reference proteome</keyword>
<feature type="region of interest" description="Disordered" evidence="1">
    <location>
        <begin position="1"/>
        <end position="23"/>
    </location>
</feature>
<accession>A0ABP8VPM4</accession>
<evidence type="ECO:0000313" key="2">
    <source>
        <dbReference type="EMBL" id="GAA4668426.1"/>
    </source>
</evidence>
<gene>
    <name evidence="2" type="ORF">GCM10023226_00440</name>
</gene>